<evidence type="ECO:0000256" key="1">
    <source>
        <dbReference type="SAM" id="MobiDB-lite"/>
    </source>
</evidence>
<protein>
    <submittedName>
        <fullName evidence="2">Uncharacterized protein</fullName>
    </submittedName>
</protein>
<dbReference type="Ensembl" id="ENSMPUT00000020330.1">
    <property type="protein sequence ID" value="ENSMPUP00000020043.1"/>
    <property type="gene ID" value="ENSMPUG00000020178.1"/>
</dbReference>
<feature type="compositionally biased region" description="Low complexity" evidence="1">
    <location>
        <begin position="351"/>
        <end position="365"/>
    </location>
</feature>
<proteinExistence type="predicted"/>
<sequence length="374" mass="39099">MPRLLAPCPLPDRSSAPPGPAQFFPEAKEHGQSKWCMGLSRAFPARTNSPALSVLSSEAGWEADPPHGGACQHPPVSTDGGGAGPAAGPTPNRPKGQGLTSVLDAGIPPKKHSPGKATANARPEAEHKRVGLKSTGSPRSSGTRRGARPREGGQTGQCYSAGHRLLLTAPGARKRSLGKPSERRAWGLGGGALAWSRPDAGSSRRPPRPGHRRDRLSRKRGGRRDARLQVPARGGGGAGLGEPRARGLAVPREGSKEPPATRPRAGVGTRQPVAPAPHPVPHVCHWLLYLAATDHPDLPPSCSLFLRRPLRAGDAPSGEVSCLRVTYCGPSHALRAPRAPRDTAGAHSWGEGSSPESAPLAPLAGLGLRLRRRR</sequence>
<feature type="compositionally biased region" description="Basic residues" evidence="1">
    <location>
        <begin position="205"/>
        <end position="222"/>
    </location>
</feature>
<accession>M3Z8X9</accession>
<feature type="region of interest" description="Disordered" evidence="1">
    <location>
        <begin position="336"/>
        <end position="365"/>
    </location>
</feature>
<dbReference type="AlphaFoldDB" id="M3Z8X9"/>
<dbReference type="HOGENOM" id="CLU_739573_0_0_1"/>
<feature type="region of interest" description="Disordered" evidence="1">
    <location>
        <begin position="56"/>
        <end position="276"/>
    </location>
</feature>
<dbReference type="EMBL" id="AEYP01050513">
    <property type="status" value="NOT_ANNOTATED_CDS"/>
    <property type="molecule type" value="Genomic_DNA"/>
</dbReference>
<reference evidence="2" key="1">
    <citation type="submission" date="2024-06" db="UniProtKB">
        <authorList>
            <consortium name="Ensembl"/>
        </authorList>
    </citation>
    <scope>IDENTIFICATION</scope>
</reference>
<feature type="region of interest" description="Disordered" evidence="1">
    <location>
        <begin position="1"/>
        <end position="31"/>
    </location>
</feature>
<name>M3Z8X9_MUSPF</name>
<evidence type="ECO:0000313" key="2">
    <source>
        <dbReference type="Ensembl" id="ENSMPUP00000020043.1"/>
    </source>
</evidence>
<dbReference type="InParanoid" id="M3Z8X9"/>
<feature type="compositionally biased region" description="Low complexity" evidence="1">
    <location>
        <begin position="134"/>
        <end position="144"/>
    </location>
</feature>
<organism evidence="2">
    <name type="scientific">Mustela putorius furo</name>
    <name type="common">European domestic ferret</name>
    <name type="synonym">Mustela furo</name>
    <dbReference type="NCBI Taxonomy" id="9669"/>
    <lineage>
        <taxon>Eukaryota</taxon>
        <taxon>Metazoa</taxon>
        <taxon>Chordata</taxon>
        <taxon>Craniata</taxon>
        <taxon>Vertebrata</taxon>
        <taxon>Euteleostomi</taxon>
        <taxon>Mammalia</taxon>
        <taxon>Eutheria</taxon>
        <taxon>Laurasiatheria</taxon>
        <taxon>Carnivora</taxon>
        <taxon>Caniformia</taxon>
        <taxon>Musteloidea</taxon>
        <taxon>Mustelidae</taxon>
        <taxon>Mustelinae</taxon>
        <taxon>Mustela</taxon>
    </lineage>
</organism>
<feature type="compositionally biased region" description="Low complexity" evidence="1">
    <location>
        <begin position="193"/>
        <end position="204"/>
    </location>
</feature>